<evidence type="ECO:0000259" key="4">
    <source>
        <dbReference type="Pfam" id="PF12894"/>
    </source>
</evidence>
<feature type="domain" description="Anaphase-promoting complex subunit 4-like WD40" evidence="4">
    <location>
        <begin position="160"/>
        <end position="215"/>
    </location>
</feature>
<dbReference type="STRING" id="133385.A0A2T9YDB2"/>
<evidence type="ECO:0000313" key="5">
    <source>
        <dbReference type="EMBL" id="PVU90326.1"/>
    </source>
</evidence>
<dbReference type="Gene3D" id="2.130.10.10">
    <property type="entry name" value="YVTN repeat-like/Quinoprotein amine dehydrogenase"/>
    <property type="match status" value="1"/>
</dbReference>
<dbReference type="SUPFAM" id="SSF50978">
    <property type="entry name" value="WD40 repeat-like"/>
    <property type="match status" value="1"/>
</dbReference>
<gene>
    <name evidence="5" type="ORF">BB561_004929</name>
</gene>
<dbReference type="PROSITE" id="PS50082">
    <property type="entry name" value="WD_REPEATS_2"/>
    <property type="match status" value="1"/>
</dbReference>
<dbReference type="OrthoDB" id="2306at2759"/>
<dbReference type="AlphaFoldDB" id="A0A2T9YDB2"/>
<name>A0A2T9YDB2_9FUNG</name>
<dbReference type="PANTHER" id="PTHR19856">
    <property type="entry name" value="WD-REPEATCONTAINING PROTEIN WDR1"/>
    <property type="match status" value="1"/>
</dbReference>
<dbReference type="InterPro" id="IPR036322">
    <property type="entry name" value="WD40_repeat_dom_sf"/>
</dbReference>
<dbReference type="InterPro" id="IPR001680">
    <property type="entry name" value="WD40_rpt"/>
</dbReference>
<reference evidence="5 6" key="1">
    <citation type="journal article" date="2018" name="MBio">
        <title>Comparative Genomics Reveals the Core Gene Toolbox for the Fungus-Insect Symbiosis.</title>
        <authorList>
            <person name="Wang Y."/>
            <person name="Stata M."/>
            <person name="Wang W."/>
            <person name="Stajich J.E."/>
            <person name="White M.M."/>
            <person name="Moncalvo J.M."/>
        </authorList>
    </citation>
    <scope>NUCLEOTIDE SEQUENCE [LARGE SCALE GENOMIC DNA]</scope>
    <source>
        <strain evidence="5 6">SWE-8-4</strain>
    </source>
</reference>
<dbReference type="PANTHER" id="PTHR19856:SF0">
    <property type="entry name" value="WD REPEAT-CONTAINING PROTEIN 1"/>
    <property type="match status" value="1"/>
</dbReference>
<dbReference type="EMBL" id="MBFR01000265">
    <property type="protein sequence ID" value="PVU90326.1"/>
    <property type="molecule type" value="Genomic_DNA"/>
</dbReference>
<dbReference type="InterPro" id="IPR024977">
    <property type="entry name" value="Apc4-like_WD40_dom"/>
</dbReference>
<keyword evidence="6" id="KW-1185">Reference proteome</keyword>
<protein>
    <recommendedName>
        <fullName evidence="4">Anaphase-promoting complex subunit 4-like WD40 domain-containing protein</fullName>
    </recommendedName>
</protein>
<dbReference type="Pfam" id="PF12894">
    <property type="entry name" value="ANAPC4_WD40"/>
    <property type="match status" value="1"/>
</dbReference>
<dbReference type="GO" id="GO:0051015">
    <property type="term" value="F:actin filament binding"/>
    <property type="evidence" value="ECO:0007669"/>
    <property type="project" value="TreeGrafter"/>
</dbReference>
<evidence type="ECO:0000256" key="1">
    <source>
        <dbReference type="ARBA" id="ARBA00022574"/>
    </source>
</evidence>
<comment type="caution">
    <text evidence="5">The sequence shown here is derived from an EMBL/GenBank/DDBJ whole genome shotgun (WGS) entry which is preliminary data.</text>
</comment>
<proteinExistence type="predicted"/>
<evidence type="ECO:0000256" key="2">
    <source>
        <dbReference type="ARBA" id="ARBA00022737"/>
    </source>
</evidence>
<dbReference type="GO" id="GO:0030864">
    <property type="term" value="C:cortical actin cytoskeleton"/>
    <property type="evidence" value="ECO:0007669"/>
    <property type="project" value="TreeGrafter"/>
</dbReference>
<dbReference type="InterPro" id="IPR015943">
    <property type="entry name" value="WD40/YVTN_repeat-like_dom_sf"/>
</dbReference>
<keyword evidence="1 3" id="KW-0853">WD repeat</keyword>
<dbReference type="SMART" id="SM00320">
    <property type="entry name" value="WD40"/>
    <property type="match status" value="4"/>
</dbReference>
<evidence type="ECO:0000313" key="6">
    <source>
        <dbReference type="Proteomes" id="UP000245383"/>
    </source>
</evidence>
<organism evidence="5 6">
    <name type="scientific">Smittium simulii</name>
    <dbReference type="NCBI Taxonomy" id="133385"/>
    <lineage>
        <taxon>Eukaryota</taxon>
        <taxon>Fungi</taxon>
        <taxon>Fungi incertae sedis</taxon>
        <taxon>Zoopagomycota</taxon>
        <taxon>Kickxellomycotina</taxon>
        <taxon>Harpellomycetes</taxon>
        <taxon>Harpellales</taxon>
        <taxon>Legeriomycetaceae</taxon>
        <taxon>Smittium</taxon>
    </lineage>
</organism>
<dbReference type="GO" id="GO:0030042">
    <property type="term" value="P:actin filament depolymerization"/>
    <property type="evidence" value="ECO:0007669"/>
    <property type="project" value="TreeGrafter"/>
</dbReference>
<dbReference type="PROSITE" id="PS50294">
    <property type="entry name" value="WD_REPEATS_REGION"/>
    <property type="match status" value="1"/>
</dbReference>
<evidence type="ECO:0000256" key="3">
    <source>
        <dbReference type="PROSITE-ProRule" id="PRU00221"/>
    </source>
</evidence>
<keyword evidence="2" id="KW-0677">Repeat</keyword>
<dbReference type="Proteomes" id="UP000245383">
    <property type="component" value="Unassembled WGS sequence"/>
</dbReference>
<feature type="repeat" description="WD" evidence="3">
    <location>
        <begin position="202"/>
        <end position="236"/>
    </location>
</feature>
<sequence length="280" mass="30923">MLCYAIYLNSHINYWGSVDNIEDNPLQISIEGQYSQVNQLVKFKEDKLVVASMNDQLSVISTDGKDLVNKTNVSAAPKYVGIIKETNMLVAQLTNESVVILEQVEENKEPKVIIKDGSSCVAVHPFKMEIAVGFIDNSVRVYSVANNGSDISIKEKYHVNVNRRDVSSLAYSPNGEYLASGDKAGKIYLLNSEDGSIITNQWVYHTAAVNSMSWFSDSKRMVSGSLDSSIYVWQVNKPSEHSCVLQAHPLGVSGVHTVGENIIVSCGSNSIIKKWEIKEI</sequence>
<accession>A0A2T9YDB2</accession>